<gene>
    <name evidence="1" type="ORF">ACFO4O_16510</name>
</gene>
<name>A0ABV9LYU8_9ALTE</name>
<dbReference type="EMBL" id="JBHSGU010000025">
    <property type="protein sequence ID" value="MFC4701756.1"/>
    <property type="molecule type" value="Genomic_DNA"/>
</dbReference>
<dbReference type="EC" id="2.4.-.-" evidence="1"/>
<protein>
    <submittedName>
        <fullName evidence="1">Glycosyltransferase family 2 protein</fullName>
        <ecNumber evidence="1">2.4.-.-</ecNumber>
    </submittedName>
</protein>
<sequence length="400" mass="46065">MNEIVQPRVKLVAIAKDEAAYLPEWIFHHKRMGFDLIEVYVNRTTDNSQDMLKYLSSKFSGISCKSADWIDYCPAGAQHNLQYIIYSKAYADTLEADDADYVLFLDIDEFWTPKSMATQVQSVIAKYPKADAISFQWINDYGSDAPFQPLRQDILGKINPLVKTLVKVGAPITKIGYHMPELDNGSKHILMDGDTVKRDERVEEGIAKELQHMRPVMIIHRLFRSPKEYVSLLHRGRPSDEMQLKLNRGGYNYVMGREVSYPLNEDNYAQYRQALDGFLQSAELKSLLSIAREFVEARYQKALDAVANIKAKNFHDLARIFRGCTEDERKLVFDTIASSRFLREQESVQTVIDIAKKVDESDLHMGYIIWKRARELRPQGPLIQKRIARYEKLVADGELT</sequence>
<dbReference type="Pfam" id="PF13704">
    <property type="entry name" value="Glyco_tranf_2_4"/>
    <property type="match status" value="1"/>
</dbReference>
<accession>A0ABV9LYU8</accession>
<organism evidence="1 2">
    <name type="scientific">Glaciecola siphonariae</name>
    <dbReference type="NCBI Taxonomy" id="521012"/>
    <lineage>
        <taxon>Bacteria</taxon>
        <taxon>Pseudomonadati</taxon>
        <taxon>Pseudomonadota</taxon>
        <taxon>Gammaproteobacteria</taxon>
        <taxon>Alteromonadales</taxon>
        <taxon>Alteromonadaceae</taxon>
        <taxon>Glaciecola</taxon>
    </lineage>
</organism>
<evidence type="ECO:0000313" key="1">
    <source>
        <dbReference type="EMBL" id="MFC4701756.1"/>
    </source>
</evidence>
<dbReference type="InterPro" id="IPR029044">
    <property type="entry name" value="Nucleotide-diphossugar_trans"/>
</dbReference>
<reference evidence="2" key="1">
    <citation type="journal article" date="2019" name="Int. J. Syst. Evol. Microbiol.">
        <title>The Global Catalogue of Microorganisms (GCM) 10K type strain sequencing project: providing services to taxonomists for standard genome sequencing and annotation.</title>
        <authorList>
            <consortium name="The Broad Institute Genomics Platform"/>
            <consortium name="The Broad Institute Genome Sequencing Center for Infectious Disease"/>
            <person name="Wu L."/>
            <person name="Ma J."/>
        </authorList>
    </citation>
    <scope>NUCLEOTIDE SEQUENCE [LARGE SCALE GENOMIC DNA]</scope>
    <source>
        <strain evidence="2">KACC 12507</strain>
    </source>
</reference>
<dbReference type="GO" id="GO:0016757">
    <property type="term" value="F:glycosyltransferase activity"/>
    <property type="evidence" value="ECO:0007669"/>
    <property type="project" value="UniProtKB-KW"/>
</dbReference>
<keyword evidence="1" id="KW-0328">Glycosyltransferase</keyword>
<proteinExistence type="predicted"/>
<keyword evidence="1" id="KW-0808">Transferase</keyword>
<evidence type="ECO:0000313" key="2">
    <source>
        <dbReference type="Proteomes" id="UP001595897"/>
    </source>
</evidence>
<comment type="caution">
    <text evidence="1">The sequence shown here is derived from an EMBL/GenBank/DDBJ whole genome shotgun (WGS) entry which is preliminary data.</text>
</comment>
<dbReference type="RefSeq" id="WP_382410532.1">
    <property type="nucleotide sequence ID" value="NZ_JBHSGU010000025.1"/>
</dbReference>
<keyword evidence="2" id="KW-1185">Reference proteome</keyword>
<dbReference type="SUPFAM" id="SSF53448">
    <property type="entry name" value="Nucleotide-diphospho-sugar transferases"/>
    <property type="match status" value="1"/>
</dbReference>
<dbReference type="Proteomes" id="UP001595897">
    <property type="component" value="Unassembled WGS sequence"/>
</dbReference>